<keyword evidence="6" id="KW-1278">Translocase</keyword>
<comment type="similarity">
    <text evidence="2">Belongs to the AlaDH/PNT family.</text>
</comment>
<feature type="domain" description="Alanine dehydrogenase/pyridine nucleotide transhydrogenase NAD(H)-binding" evidence="9">
    <location>
        <begin position="123"/>
        <end position="288"/>
    </location>
</feature>
<dbReference type="InterPro" id="IPR007886">
    <property type="entry name" value="AlaDH/PNT_N"/>
</dbReference>
<dbReference type="Pfam" id="PF01262">
    <property type="entry name" value="AlaDh_PNT_C"/>
    <property type="match status" value="1"/>
</dbReference>
<protein>
    <recommendedName>
        <fullName evidence="3">proton-translocating NAD(P)(+) transhydrogenase</fullName>
        <ecNumber evidence="3">7.1.1.1</ecNumber>
    </recommendedName>
</protein>
<comment type="caution">
    <text evidence="11">The sequence shown here is derived from an EMBL/GenBank/DDBJ whole genome shotgun (WGS) entry which is preliminary data.</text>
</comment>
<keyword evidence="11" id="KW-0560">Oxidoreductase</keyword>
<keyword evidence="5" id="KW-0521">NADP</keyword>
<dbReference type="Proteomes" id="UP000886124">
    <property type="component" value="Unassembled WGS sequence"/>
</dbReference>
<dbReference type="GO" id="GO:0005886">
    <property type="term" value="C:plasma membrane"/>
    <property type="evidence" value="ECO:0007669"/>
    <property type="project" value="TreeGrafter"/>
</dbReference>
<name>A0A7V5PM90_CALAY</name>
<dbReference type="InterPro" id="IPR036291">
    <property type="entry name" value="NAD(P)-bd_dom_sf"/>
</dbReference>
<keyword evidence="7" id="KW-0520">NAD</keyword>
<proteinExistence type="inferred from homology"/>
<dbReference type="SMART" id="SM01002">
    <property type="entry name" value="AlaDh_PNT_C"/>
    <property type="match status" value="1"/>
</dbReference>
<sequence length="354" mass="38009">EVQVETGAGELASFSDQEYEQAGAEIVLDAQKIFATSDVIMKVQPPAEHPGLKKDESELIKDGAVWIGFLAPLNKTKAIRNFVQKNVTAFSMEFVPRITRAQSMDALSSMATIAGYKAVLIAADHLGKIFPLLMTAAGTIPPANVFVLGAGVAGLQAIATARRLGAKVEAFDPRPAVEEQVKSLGAQFVEMELPEEDVETEGGYAKAQSEAFLKKEQEAIAARLPKVDVVITTAQIFGKKAPVLITEEMVRMMPAGGVIIDLAAEQGGNCELTRAGETVQKYGITIYGAVNLPATVPVHASLMYSKNITNLFKQIFQEENMDFEDEITKGACITHQGKVVNDLVRAALEEGGTK</sequence>
<evidence type="ECO:0000256" key="6">
    <source>
        <dbReference type="ARBA" id="ARBA00022967"/>
    </source>
</evidence>
<dbReference type="PANTHER" id="PTHR10160:SF19">
    <property type="entry name" value="PROTON-TRANSLOCATING NAD(P)(+) TRANSHYDROGENASE"/>
    <property type="match status" value="1"/>
</dbReference>
<dbReference type="SMART" id="SM01003">
    <property type="entry name" value="AlaDh_PNT_N"/>
    <property type="match status" value="1"/>
</dbReference>
<evidence type="ECO:0000256" key="7">
    <source>
        <dbReference type="ARBA" id="ARBA00023027"/>
    </source>
</evidence>
<dbReference type="InterPro" id="IPR008143">
    <property type="entry name" value="Ala_DH/PNT_CS2"/>
</dbReference>
<dbReference type="PROSITE" id="PS00837">
    <property type="entry name" value="ALADH_PNT_2"/>
    <property type="match status" value="1"/>
</dbReference>
<dbReference type="NCBIfam" id="NF006942">
    <property type="entry name" value="PRK09424.1"/>
    <property type="match status" value="1"/>
</dbReference>
<dbReference type="EC" id="7.1.1.1" evidence="3"/>
<dbReference type="GO" id="GO:0016491">
    <property type="term" value="F:oxidoreductase activity"/>
    <property type="evidence" value="ECO:0007669"/>
    <property type="project" value="UniProtKB-KW"/>
</dbReference>
<dbReference type="GO" id="GO:0006740">
    <property type="term" value="P:NADPH regeneration"/>
    <property type="evidence" value="ECO:0007669"/>
    <property type="project" value="TreeGrafter"/>
</dbReference>
<dbReference type="CDD" id="cd05304">
    <property type="entry name" value="Rubrum_tdh"/>
    <property type="match status" value="1"/>
</dbReference>
<evidence type="ECO:0000259" key="9">
    <source>
        <dbReference type="SMART" id="SM01002"/>
    </source>
</evidence>
<comment type="catalytic activity">
    <reaction evidence="8">
        <text>NAD(+) + NADPH + H(+)(in) = NADH + NADP(+) + H(+)(out)</text>
        <dbReference type="Rhea" id="RHEA:47992"/>
        <dbReference type="ChEBI" id="CHEBI:15378"/>
        <dbReference type="ChEBI" id="CHEBI:57540"/>
        <dbReference type="ChEBI" id="CHEBI:57783"/>
        <dbReference type="ChEBI" id="CHEBI:57945"/>
        <dbReference type="ChEBI" id="CHEBI:58349"/>
        <dbReference type="EC" id="7.1.1.1"/>
    </reaction>
</comment>
<keyword evidence="4" id="KW-0547">Nucleotide-binding</keyword>
<feature type="non-terminal residue" evidence="11">
    <location>
        <position position="1"/>
    </location>
</feature>
<feature type="domain" description="Alanine dehydrogenase/pyridine nucleotide transhydrogenase N-terminal" evidence="10">
    <location>
        <begin position="1"/>
        <end position="114"/>
    </location>
</feature>
<dbReference type="SUPFAM" id="SSF51735">
    <property type="entry name" value="NAD(P)-binding Rossmann-fold domains"/>
    <property type="match status" value="1"/>
</dbReference>
<dbReference type="SUPFAM" id="SSF52283">
    <property type="entry name" value="Formate/glycerate dehydrogenase catalytic domain-like"/>
    <property type="match status" value="1"/>
</dbReference>
<comment type="function">
    <text evidence="1">The transhydrogenation between NADH and NADP is coupled to respiration and ATP hydrolysis and functions as a proton pump across the membrane.</text>
</comment>
<dbReference type="GO" id="GO:0050661">
    <property type="term" value="F:NADP binding"/>
    <property type="evidence" value="ECO:0007669"/>
    <property type="project" value="TreeGrafter"/>
</dbReference>
<accession>A0A7V5PM90</accession>
<organism evidence="11">
    <name type="scientific">Caldithrix abyssi</name>
    <dbReference type="NCBI Taxonomy" id="187145"/>
    <lineage>
        <taxon>Bacteria</taxon>
        <taxon>Pseudomonadati</taxon>
        <taxon>Calditrichota</taxon>
        <taxon>Calditrichia</taxon>
        <taxon>Calditrichales</taxon>
        <taxon>Calditrichaceae</taxon>
        <taxon>Caldithrix</taxon>
    </lineage>
</organism>
<dbReference type="AlphaFoldDB" id="A0A7V5PM90"/>
<evidence type="ECO:0000256" key="5">
    <source>
        <dbReference type="ARBA" id="ARBA00022857"/>
    </source>
</evidence>
<dbReference type="PANTHER" id="PTHR10160">
    <property type="entry name" value="NAD(P) TRANSHYDROGENASE"/>
    <property type="match status" value="1"/>
</dbReference>
<evidence type="ECO:0000256" key="3">
    <source>
        <dbReference type="ARBA" id="ARBA00012943"/>
    </source>
</evidence>
<evidence type="ECO:0000313" key="11">
    <source>
        <dbReference type="EMBL" id="HHJ51686.1"/>
    </source>
</evidence>
<reference evidence="11" key="1">
    <citation type="journal article" date="2020" name="mSystems">
        <title>Genome- and Community-Level Interaction Insights into Carbon Utilization and Element Cycling Functions of Hydrothermarchaeota in Hydrothermal Sediment.</title>
        <authorList>
            <person name="Zhou Z."/>
            <person name="Liu Y."/>
            <person name="Xu W."/>
            <person name="Pan J."/>
            <person name="Luo Z.H."/>
            <person name="Li M."/>
        </authorList>
    </citation>
    <scope>NUCLEOTIDE SEQUENCE [LARGE SCALE GENOMIC DNA]</scope>
    <source>
        <strain evidence="11">HyVt-527</strain>
    </source>
</reference>
<gene>
    <name evidence="11" type="ORF">ENJ89_00700</name>
</gene>
<dbReference type="GO" id="GO:0008750">
    <property type="term" value="F:proton-translocating NAD(P)+ transhydrogenase activity"/>
    <property type="evidence" value="ECO:0007669"/>
    <property type="project" value="UniProtKB-EC"/>
</dbReference>
<evidence type="ECO:0000256" key="8">
    <source>
        <dbReference type="ARBA" id="ARBA00048202"/>
    </source>
</evidence>
<evidence type="ECO:0000256" key="1">
    <source>
        <dbReference type="ARBA" id="ARBA00003943"/>
    </source>
</evidence>
<dbReference type="InterPro" id="IPR007698">
    <property type="entry name" value="AlaDH/PNT_NAD(H)-bd"/>
</dbReference>
<evidence type="ECO:0000256" key="2">
    <source>
        <dbReference type="ARBA" id="ARBA00005689"/>
    </source>
</evidence>
<dbReference type="EMBL" id="DROD01000046">
    <property type="protein sequence ID" value="HHJ51686.1"/>
    <property type="molecule type" value="Genomic_DNA"/>
</dbReference>
<dbReference type="Pfam" id="PF05222">
    <property type="entry name" value="AlaDh_PNT_N"/>
    <property type="match status" value="1"/>
</dbReference>
<dbReference type="Gene3D" id="3.40.50.720">
    <property type="entry name" value="NAD(P)-binding Rossmann-like Domain"/>
    <property type="match status" value="2"/>
</dbReference>
<evidence type="ECO:0000259" key="10">
    <source>
        <dbReference type="SMART" id="SM01003"/>
    </source>
</evidence>
<evidence type="ECO:0000256" key="4">
    <source>
        <dbReference type="ARBA" id="ARBA00022741"/>
    </source>
</evidence>